<dbReference type="OrthoDB" id="4652505at2759"/>
<evidence type="ECO:0000313" key="1">
    <source>
        <dbReference type="EMBL" id="KAF4342874.1"/>
    </source>
</evidence>
<dbReference type="Gene3D" id="2.120.10.70">
    <property type="entry name" value="Fucose-specific lectin"/>
    <property type="match status" value="1"/>
</dbReference>
<proteinExistence type="predicted"/>
<keyword evidence="2" id="KW-1185">Reference proteome</keyword>
<evidence type="ECO:0000313" key="2">
    <source>
        <dbReference type="Proteomes" id="UP000730481"/>
    </source>
</evidence>
<sequence length="176" mass="19158">MDSSLPKDIAAVESGGKNYIFYVNDSHQLSYIVKAGGGCNGGYAAEIIEITYQRMHVKCDSREVAAVAWKTPNGVDEIRVYCVISDDCNKGVLQEVCLSSDKPERKWYQGLLGSKNVLRYVENGASISATGTSFSNLKVYVSGKDRNGLPRIDTHYYVGENGGGWAVESANDQLSS</sequence>
<name>A0A9P5AQJ6_9HYPO</name>
<dbReference type="EMBL" id="PVQB02000115">
    <property type="protein sequence ID" value="KAF4342874.1"/>
    <property type="molecule type" value="Genomic_DNA"/>
</dbReference>
<reference evidence="1" key="2">
    <citation type="submission" date="2020-02" db="EMBL/GenBank/DDBJ databases">
        <title>Identification and distribution of gene clusters putatively required for synthesis of sphingolipid metabolism inhibitors in phylogenetically diverse species of the filamentous fungus Fusarium.</title>
        <authorList>
            <person name="Kim H.-S."/>
            <person name="Busman M."/>
            <person name="Brown D.W."/>
            <person name="Divon H."/>
            <person name="Uhlig S."/>
            <person name="Proctor R.H."/>
        </authorList>
    </citation>
    <scope>NUCLEOTIDE SEQUENCE</scope>
    <source>
        <strain evidence="1">NRRL 25174</strain>
    </source>
</reference>
<dbReference type="AlphaFoldDB" id="A0A9P5AQJ6"/>
<organism evidence="1 2">
    <name type="scientific">Fusarium beomiforme</name>
    <dbReference type="NCBI Taxonomy" id="44412"/>
    <lineage>
        <taxon>Eukaryota</taxon>
        <taxon>Fungi</taxon>
        <taxon>Dikarya</taxon>
        <taxon>Ascomycota</taxon>
        <taxon>Pezizomycotina</taxon>
        <taxon>Sordariomycetes</taxon>
        <taxon>Hypocreomycetidae</taxon>
        <taxon>Hypocreales</taxon>
        <taxon>Nectriaceae</taxon>
        <taxon>Fusarium</taxon>
        <taxon>Fusarium burgessii species complex</taxon>
    </lineage>
</organism>
<accession>A0A9P5AQJ6</accession>
<comment type="caution">
    <text evidence="1">The sequence shown here is derived from an EMBL/GenBank/DDBJ whole genome shotgun (WGS) entry which is preliminary data.</text>
</comment>
<evidence type="ECO:0008006" key="3">
    <source>
        <dbReference type="Google" id="ProtNLM"/>
    </source>
</evidence>
<gene>
    <name evidence="1" type="ORF">FBEOM_3163</name>
</gene>
<reference evidence="1" key="1">
    <citation type="journal article" date="2017" name="Mycologia">
        <title>Fusarium algeriense, sp. nov., a novel toxigenic crown rot pathogen of durum wheat from Algeria is nested in the Fusarium burgessii species complex.</title>
        <authorList>
            <person name="Laraba I."/>
            <person name="Keddad A."/>
            <person name="Boureghda H."/>
            <person name="Abdallah N."/>
            <person name="Vaughan M.M."/>
            <person name="Proctor R.H."/>
            <person name="Busman M."/>
            <person name="O'Donnell K."/>
        </authorList>
    </citation>
    <scope>NUCLEOTIDE SEQUENCE</scope>
    <source>
        <strain evidence="1">NRRL 25174</strain>
    </source>
</reference>
<protein>
    <recommendedName>
        <fullName evidence="3">Fucose-specific lectin</fullName>
    </recommendedName>
</protein>
<dbReference type="Proteomes" id="UP000730481">
    <property type="component" value="Unassembled WGS sequence"/>
</dbReference>